<dbReference type="PANTHER" id="PTHR32278">
    <property type="entry name" value="F-BOX DOMAIN-CONTAINING PROTEIN"/>
    <property type="match status" value="1"/>
</dbReference>
<reference evidence="1" key="1">
    <citation type="submission" date="2021-01" db="UniProtKB">
        <authorList>
            <consortium name="EnsemblPlants"/>
        </authorList>
    </citation>
    <scope>IDENTIFICATION</scope>
</reference>
<keyword evidence="2" id="KW-1185">Reference proteome</keyword>
<dbReference type="Gramene" id="Kaladp0044s0098.1.v1.1">
    <property type="protein sequence ID" value="Kaladp0044s0098.1.v1.1"/>
    <property type="gene ID" value="Kaladp0044s0098.v1.1"/>
</dbReference>
<organism evidence="1 2">
    <name type="scientific">Kalanchoe fedtschenkoi</name>
    <name type="common">Lavender scallops</name>
    <name type="synonym">South American air plant</name>
    <dbReference type="NCBI Taxonomy" id="63787"/>
    <lineage>
        <taxon>Eukaryota</taxon>
        <taxon>Viridiplantae</taxon>
        <taxon>Streptophyta</taxon>
        <taxon>Embryophyta</taxon>
        <taxon>Tracheophyta</taxon>
        <taxon>Spermatophyta</taxon>
        <taxon>Magnoliopsida</taxon>
        <taxon>eudicotyledons</taxon>
        <taxon>Gunneridae</taxon>
        <taxon>Pentapetalae</taxon>
        <taxon>Saxifragales</taxon>
        <taxon>Crassulaceae</taxon>
        <taxon>Kalanchoe</taxon>
    </lineage>
</organism>
<dbReference type="Proteomes" id="UP000594263">
    <property type="component" value="Unplaced"/>
</dbReference>
<sequence>MFLRLSDIPLLIDGGLKSFFLDKWSGKKCYMISARDLDIVWGDTPSYWKWMPLPESRFPEVAELRSVCWLEIHGKIESSLLSTETNYAAYLVFKFTEGGYGFDYQPAEVSVGISGGGSCTKSVYLDYAETGQPRQLHIVPRRVALFSRTRAHLLARQAPAPSRERTSPAPKQRRDGWLEIELGEYFIKGGEVGELEMSLSEIKGGHWKAGLVVQGIEVRPKGSK</sequence>
<evidence type="ECO:0000313" key="1">
    <source>
        <dbReference type="EnsemblPlants" id="Kaladp0044s0098.1.v1.1"/>
    </source>
</evidence>
<protein>
    <submittedName>
        <fullName evidence="1">Uncharacterized protein</fullName>
    </submittedName>
</protein>
<dbReference type="EnsemblPlants" id="Kaladp0044s0098.1.v1.1">
    <property type="protein sequence ID" value="Kaladp0044s0098.1.v1.1"/>
    <property type="gene ID" value="Kaladp0044s0098.v1.1"/>
</dbReference>
<evidence type="ECO:0000313" key="2">
    <source>
        <dbReference type="Proteomes" id="UP000594263"/>
    </source>
</evidence>
<dbReference type="OMA" id="RRTCAWS"/>
<name>A0A7N0ZW50_KALFE</name>
<proteinExistence type="predicted"/>
<dbReference type="InterPro" id="IPR025886">
    <property type="entry name" value="PP2-like"/>
</dbReference>
<dbReference type="AlphaFoldDB" id="A0A7N0ZW50"/>
<accession>A0A7N0ZW50</accession>
<dbReference type="Pfam" id="PF14299">
    <property type="entry name" value="PP2"/>
    <property type="match status" value="1"/>
</dbReference>
<dbReference type="PANTHER" id="PTHR32278:SF111">
    <property type="entry name" value="F-BOX PROTEIN PP2-B12-RELATED"/>
    <property type="match status" value="1"/>
</dbReference>